<evidence type="ECO:0000313" key="2">
    <source>
        <dbReference type="EMBL" id="MDN4163834.1"/>
    </source>
</evidence>
<gene>
    <name evidence="2" type="ORF">QWY29_20925</name>
</gene>
<dbReference type="Gene3D" id="3.30.10.20">
    <property type="match status" value="1"/>
</dbReference>
<evidence type="ECO:0000313" key="3">
    <source>
        <dbReference type="Proteomes" id="UP001168537"/>
    </source>
</evidence>
<feature type="non-terminal residue" evidence="2">
    <location>
        <position position="1"/>
    </location>
</feature>
<sequence>PVGEVRRELARAGLRVTTEEVANPGGETAGLVTSVDPAGRRDEGERVTVQYWGDPPVEEPTEEPTTEEP</sequence>
<comment type="caution">
    <text evidence="2">The sequence shown here is derived from an EMBL/GenBank/DDBJ whole genome shotgun (WGS) entry which is preliminary data.</text>
</comment>
<reference evidence="2" key="1">
    <citation type="submission" date="2023-06" db="EMBL/GenBank/DDBJ databases">
        <title>Draft genome sequence of Nocardioides sp. SOB72.</title>
        <authorList>
            <person name="Zhang G."/>
        </authorList>
    </citation>
    <scope>NUCLEOTIDE SEQUENCE</scope>
    <source>
        <strain evidence="2">SOB72</strain>
    </source>
</reference>
<proteinExistence type="predicted"/>
<feature type="region of interest" description="Disordered" evidence="1">
    <location>
        <begin position="23"/>
        <end position="42"/>
    </location>
</feature>
<accession>A0ABT8F0G2</accession>
<keyword evidence="3" id="KW-1185">Reference proteome</keyword>
<dbReference type="Proteomes" id="UP001168537">
    <property type="component" value="Unassembled WGS sequence"/>
</dbReference>
<dbReference type="RefSeq" id="WP_300963122.1">
    <property type="nucleotide sequence ID" value="NZ_JAUHJR010000334.1"/>
</dbReference>
<dbReference type="EMBL" id="JAUHJR010000334">
    <property type="protein sequence ID" value="MDN4163834.1"/>
    <property type="molecule type" value="Genomic_DNA"/>
</dbReference>
<name>A0ABT8F0G2_9ACTN</name>
<protein>
    <recommendedName>
        <fullName evidence="4">PASTA domain-containing protein</fullName>
    </recommendedName>
</protein>
<organism evidence="2 3">
    <name type="scientific">Nocardioides abyssi</name>
    <dbReference type="NCBI Taxonomy" id="3058370"/>
    <lineage>
        <taxon>Bacteria</taxon>
        <taxon>Bacillati</taxon>
        <taxon>Actinomycetota</taxon>
        <taxon>Actinomycetes</taxon>
        <taxon>Propionibacteriales</taxon>
        <taxon>Nocardioidaceae</taxon>
        <taxon>Nocardioides</taxon>
    </lineage>
</organism>
<evidence type="ECO:0008006" key="4">
    <source>
        <dbReference type="Google" id="ProtNLM"/>
    </source>
</evidence>
<feature type="non-terminal residue" evidence="2">
    <location>
        <position position="69"/>
    </location>
</feature>
<evidence type="ECO:0000256" key="1">
    <source>
        <dbReference type="SAM" id="MobiDB-lite"/>
    </source>
</evidence>